<accession>A0ABP8G6X1</accession>
<evidence type="ECO:0000259" key="1">
    <source>
        <dbReference type="PROSITE" id="PS50995"/>
    </source>
</evidence>
<dbReference type="PROSITE" id="PS50995">
    <property type="entry name" value="HTH_MARR_2"/>
    <property type="match status" value="1"/>
</dbReference>
<dbReference type="PANTHER" id="PTHR33164:SF43">
    <property type="entry name" value="HTH-TYPE TRANSCRIPTIONAL REPRESSOR YETL"/>
    <property type="match status" value="1"/>
</dbReference>
<feature type="domain" description="HTH marR-type" evidence="1">
    <location>
        <begin position="16"/>
        <end position="149"/>
    </location>
</feature>
<dbReference type="EMBL" id="BAABFT010000003">
    <property type="protein sequence ID" value="GAA4318469.1"/>
    <property type="molecule type" value="Genomic_DNA"/>
</dbReference>
<name>A0ABP8G6X1_9SPHI</name>
<dbReference type="InterPro" id="IPR039422">
    <property type="entry name" value="MarR/SlyA-like"/>
</dbReference>
<dbReference type="Pfam" id="PF12802">
    <property type="entry name" value="MarR_2"/>
    <property type="match status" value="1"/>
</dbReference>
<dbReference type="Gene3D" id="1.10.10.10">
    <property type="entry name" value="Winged helix-like DNA-binding domain superfamily/Winged helix DNA-binding domain"/>
    <property type="match status" value="1"/>
</dbReference>
<evidence type="ECO:0000313" key="2">
    <source>
        <dbReference type="EMBL" id="GAA4318469.1"/>
    </source>
</evidence>
<dbReference type="SUPFAM" id="SSF46785">
    <property type="entry name" value="Winged helix' DNA-binding domain"/>
    <property type="match status" value="1"/>
</dbReference>
<dbReference type="InterPro" id="IPR036390">
    <property type="entry name" value="WH_DNA-bd_sf"/>
</dbReference>
<dbReference type="RefSeq" id="WP_345210563.1">
    <property type="nucleotide sequence ID" value="NZ_BAABFT010000003.1"/>
</dbReference>
<evidence type="ECO:0000313" key="3">
    <source>
        <dbReference type="Proteomes" id="UP001500582"/>
    </source>
</evidence>
<dbReference type="Proteomes" id="UP001500582">
    <property type="component" value="Unassembled WGS sequence"/>
</dbReference>
<dbReference type="PANTHER" id="PTHR33164">
    <property type="entry name" value="TRANSCRIPTIONAL REGULATOR, MARR FAMILY"/>
    <property type="match status" value="1"/>
</dbReference>
<dbReference type="InterPro" id="IPR036388">
    <property type="entry name" value="WH-like_DNA-bd_sf"/>
</dbReference>
<gene>
    <name evidence="2" type="ORF">GCM10023149_16580</name>
</gene>
<organism evidence="2 3">
    <name type="scientific">Mucilaginibacter gynuensis</name>
    <dbReference type="NCBI Taxonomy" id="1302236"/>
    <lineage>
        <taxon>Bacteria</taxon>
        <taxon>Pseudomonadati</taxon>
        <taxon>Bacteroidota</taxon>
        <taxon>Sphingobacteriia</taxon>
        <taxon>Sphingobacteriales</taxon>
        <taxon>Sphingobacteriaceae</taxon>
        <taxon>Mucilaginibacter</taxon>
    </lineage>
</organism>
<dbReference type="InterPro" id="IPR000835">
    <property type="entry name" value="HTH_MarR-typ"/>
</dbReference>
<comment type="caution">
    <text evidence="2">The sequence shown here is derived from an EMBL/GenBank/DDBJ whole genome shotgun (WGS) entry which is preliminary data.</text>
</comment>
<sequence>MTDDKQIVTTAEGGIDHKIIVAFERISQALRTMAWNSGKQQQLNPVQSQLLIFLLRHPNAASSITALAREFGVSKASLSETVSALEKKGLINKAATRSDLRNFSIRLMPEGLQAAAEAAQYTNLLTAALGNLPAPGKEVLFDALGSLIFELHNSGVVPVQRMCLSCHYHEMRNDGHFCRLLEKQLAVAALQVDCADHIPAKVL</sequence>
<reference evidence="3" key="1">
    <citation type="journal article" date="2019" name="Int. J. Syst. Evol. Microbiol.">
        <title>The Global Catalogue of Microorganisms (GCM) 10K type strain sequencing project: providing services to taxonomists for standard genome sequencing and annotation.</title>
        <authorList>
            <consortium name="The Broad Institute Genomics Platform"/>
            <consortium name="The Broad Institute Genome Sequencing Center for Infectious Disease"/>
            <person name="Wu L."/>
            <person name="Ma J."/>
        </authorList>
    </citation>
    <scope>NUCLEOTIDE SEQUENCE [LARGE SCALE GENOMIC DNA]</scope>
    <source>
        <strain evidence="3">JCM 17705</strain>
    </source>
</reference>
<keyword evidence="3" id="KW-1185">Reference proteome</keyword>
<protein>
    <recommendedName>
        <fullName evidence="1">HTH marR-type domain-containing protein</fullName>
    </recommendedName>
</protein>
<dbReference type="SMART" id="SM00347">
    <property type="entry name" value="HTH_MARR"/>
    <property type="match status" value="1"/>
</dbReference>
<proteinExistence type="predicted"/>